<name>A0A9W7A6G1_9STRA</name>
<dbReference type="InterPro" id="IPR045004">
    <property type="entry name" value="ECH_dom"/>
</dbReference>
<dbReference type="PANTHER" id="PTHR43176:SF3">
    <property type="entry name" value="3-HYDROXYISOBUTYRYL-COA HYDROLASE, MITOCHONDRIAL"/>
    <property type="match status" value="1"/>
</dbReference>
<dbReference type="EMBL" id="BRXZ01002561">
    <property type="protein sequence ID" value="GMH64981.1"/>
    <property type="molecule type" value="Genomic_DNA"/>
</dbReference>
<protein>
    <recommendedName>
        <fullName evidence="2">3-hydroxyisobutyryl-CoA hydrolase</fullName>
        <ecNumber evidence="2">3.1.2.4</ecNumber>
    </recommendedName>
</protein>
<reference evidence="5" key="1">
    <citation type="submission" date="2022-07" db="EMBL/GenBank/DDBJ databases">
        <title>Genome analysis of Parmales, a sister group of diatoms, reveals the evolutionary specialization of diatoms from phago-mixotrophs to photoautotrophs.</title>
        <authorList>
            <person name="Ban H."/>
            <person name="Sato S."/>
            <person name="Yoshikawa S."/>
            <person name="Kazumasa Y."/>
            <person name="Nakamura Y."/>
            <person name="Ichinomiya M."/>
            <person name="Saitoh K."/>
            <person name="Sato N."/>
            <person name="Blanc-Mathieu R."/>
            <person name="Endo H."/>
            <person name="Kuwata A."/>
            <person name="Ogata H."/>
        </authorList>
    </citation>
    <scope>NUCLEOTIDE SEQUENCE</scope>
</reference>
<keyword evidence="3" id="KW-0378">Hydrolase</keyword>
<dbReference type="EC" id="3.1.2.4" evidence="2"/>
<dbReference type="AlphaFoldDB" id="A0A9W7A6G1"/>
<organism evidence="5 6">
    <name type="scientific">Triparma retinervis</name>
    <dbReference type="NCBI Taxonomy" id="2557542"/>
    <lineage>
        <taxon>Eukaryota</taxon>
        <taxon>Sar</taxon>
        <taxon>Stramenopiles</taxon>
        <taxon>Ochrophyta</taxon>
        <taxon>Bolidophyceae</taxon>
        <taxon>Parmales</taxon>
        <taxon>Triparmaceae</taxon>
        <taxon>Triparma</taxon>
    </lineage>
</organism>
<dbReference type="Proteomes" id="UP001165082">
    <property type="component" value="Unassembled WGS sequence"/>
</dbReference>
<keyword evidence="6" id="KW-1185">Reference proteome</keyword>
<evidence type="ECO:0000313" key="6">
    <source>
        <dbReference type="Proteomes" id="UP001165082"/>
    </source>
</evidence>
<proteinExistence type="predicted"/>
<dbReference type="Pfam" id="PF16113">
    <property type="entry name" value="ECH_2"/>
    <property type="match status" value="1"/>
</dbReference>
<dbReference type="CDD" id="cd06558">
    <property type="entry name" value="crotonase-like"/>
    <property type="match status" value="1"/>
</dbReference>
<feature type="domain" description="Enoyl-CoA hydratase/isomerase" evidence="4">
    <location>
        <begin position="28"/>
        <end position="212"/>
    </location>
</feature>
<sequence>MLSKAALAVISSAPSTLLVTRPSDKVIRVILNRPKAFNALSLPQAAYLKDLYENLAPDVTVVMEGMDTGKRTKSFCSGGDVREIWEEGMWRWQGKADPPTPLPSVDGTSTFFHTEYQLNTLISRHPSQLSIWDGICMGGGVGLSVHGSHRVSTSRTVFAMPETGIGLFPDVGGSAWLPRLGGGWGYYLGLTGERIGGRTARRLGVSNVHVEEWNDEVRDQVLGRLGGGER</sequence>
<dbReference type="InterPro" id="IPR029045">
    <property type="entry name" value="ClpP/crotonase-like_dom_sf"/>
</dbReference>
<evidence type="ECO:0000259" key="4">
    <source>
        <dbReference type="Pfam" id="PF16113"/>
    </source>
</evidence>
<evidence type="ECO:0000256" key="1">
    <source>
        <dbReference type="ARBA" id="ARBA00001709"/>
    </source>
</evidence>
<dbReference type="SUPFAM" id="SSF52096">
    <property type="entry name" value="ClpP/crotonase"/>
    <property type="match status" value="1"/>
</dbReference>
<gene>
    <name evidence="5" type="ORF">TrRE_jg7091</name>
</gene>
<evidence type="ECO:0000256" key="3">
    <source>
        <dbReference type="ARBA" id="ARBA00022801"/>
    </source>
</evidence>
<evidence type="ECO:0000256" key="2">
    <source>
        <dbReference type="ARBA" id="ARBA00011915"/>
    </source>
</evidence>
<dbReference type="Gene3D" id="3.90.226.10">
    <property type="entry name" value="2-enoyl-CoA Hydratase, Chain A, domain 1"/>
    <property type="match status" value="1"/>
</dbReference>
<dbReference type="GO" id="GO:0006574">
    <property type="term" value="P:L-valine catabolic process"/>
    <property type="evidence" value="ECO:0007669"/>
    <property type="project" value="TreeGrafter"/>
</dbReference>
<comment type="catalytic activity">
    <reaction evidence="1">
        <text>3-hydroxy-2-methylpropanoyl-CoA + H2O = 3-hydroxy-2-methylpropanoate + CoA + H(+)</text>
        <dbReference type="Rhea" id="RHEA:20888"/>
        <dbReference type="ChEBI" id="CHEBI:11805"/>
        <dbReference type="ChEBI" id="CHEBI:15377"/>
        <dbReference type="ChEBI" id="CHEBI:15378"/>
        <dbReference type="ChEBI" id="CHEBI:57287"/>
        <dbReference type="ChEBI" id="CHEBI:57340"/>
        <dbReference type="EC" id="3.1.2.4"/>
    </reaction>
</comment>
<evidence type="ECO:0000313" key="5">
    <source>
        <dbReference type="EMBL" id="GMH64981.1"/>
    </source>
</evidence>
<dbReference type="GO" id="GO:0003860">
    <property type="term" value="F:3-hydroxyisobutyryl-CoA hydrolase activity"/>
    <property type="evidence" value="ECO:0007669"/>
    <property type="project" value="UniProtKB-EC"/>
</dbReference>
<dbReference type="PANTHER" id="PTHR43176">
    <property type="entry name" value="3-HYDROXYISOBUTYRYL-COA HYDROLASE-RELATED"/>
    <property type="match status" value="1"/>
</dbReference>
<accession>A0A9W7A6G1</accession>
<dbReference type="InterPro" id="IPR032259">
    <property type="entry name" value="HIBYL-CoA-H"/>
</dbReference>
<comment type="caution">
    <text evidence="5">The sequence shown here is derived from an EMBL/GenBank/DDBJ whole genome shotgun (WGS) entry which is preliminary data.</text>
</comment>
<dbReference type="OrthoDB" id="1737613at2759"/>